<keyword evidence="10 15" id="KW-0234">DNA repair</keyword>
<dbReference type="AlphaFoldDB" id="A0A6L6YH39"/>
<dbReference type="SUPFAM" id="SSF50249">
    <property type="entry name" value="Nucleic acid-binding proteins"/>
    <property type="match status" value="1"/>
</dbReference>
<keyword evidence="3 15" id="KW-0547">Nucleotide-binding</keyword>
<comment type="function">
    <text evidence="15">Plays a critical role in recombination and DNA repair. Helps process Holliday junction intermediates to mature products by catalyzing branch migration. Has replication fork regression activity, unwinds stalled or blocked replication forks to make a HJ that can be resolved. Has a DNA unwinding activity characteristic of a DNA helicase with 3'-5' polarity.</text>
</comment>
<dbReference type="InterPro" id="IPR027417">
    <property type="entry name" value="P-loop_NTPase"/>
</dbReference>
<dbReference type="NCBIfam" id="NF008166">
    <property type="entry name" value="PRK10917.1-4"/>
    <property type="match status" value="1"/>
</dbReference>
<sequence length="689" mass="77721">MAESKNVYGRKPGQKLAPLKERLKKLGLSRDWDFVLHLPLRYEDETSVTPIADLVPGVDQQVEGEVVRSQENRFRGSFEAWIDDGSDVLKLRYLHYFPSLREVLKEGKRVRLFGNPRRSYGGELEMIHPKTRNIKSDAELPKTLTPVYPAGEGITQPWLRKRIDRALMDVDIKDLLTEEERQSLGLPELRKAIESLHHPAPGASLEALQEKTDPAWQRLKFDELLAQQIALKRSRKLRETNKAPLMPFPKGRTDSLSFKFYKSLPFKLTGAQKRVWNEIVGSLQSDRPMNRLVQGDVGSGKTVIAALAACQAIDCGYQAALMAPTEILAEQHFRKIISWLEPFGVRVVWLSGKQKAKEKREALKAIADGAELVVGTHALIQPDVAFKALGLAIVDEQHRFGVNQRLQLRAEREDGFMPHLLMLSATPIPRTLAMSYLADVDVSVIDELPPGRQKIETKLLSMQRKEELIESIGQSLSHGAQAYWVCPLIEESEKIDLTAATETCEQICALLPNYRIELLHGKMTPEEKNVIMDRFVKGETQLLVSTTVIEVGVDVPNATIMVIEHAERFGLAQLHQLRGRVGRGSEKSFCVALFGNKLSDIGKERLKVFKSTTDGFEISRRDLELRGPGEFLGARQSGVALLRFANLDTDVDLVEKATHLAQRWIDENDERADTHAARWYESKEKFLEA</sequence>
<keyword evidence="4 15" id="KW-0227">DNA damage</keyword>
<dbReference type="OrthoDB" id="9804325at2"/>
<dbReference type="SMART" id="SM00490">
    <property type="entry name" value="HELICc"/>
    <property type="match status" value="1"/>
</dbReference>
<comment type="catalytic activity">
    <reaction evidence="12 15">
        <text>Couples ATP hydrolysis with the unwinding of duplex DNA by translocating in the 3'-5' direction.</text>
        <dbReference type="EC" id="5.6.2.4"/>
    </reaction>
</comment>
<keyword evidence="5 15" id="KW-0378">Hydrolase</keyword>
<dbReference type="Gene3D" id="2.40.50.140">
    <property type="entry name" value="Nucleic acid-binding proteins"/>
    <property type="match status" value="1"/>
</dbReference>
<dbReference type="InterPro" id="IPR045562">
    <property type="entry name" value="RecG_dom3_C"/>
</dbReference>
<dbReference type="NCBIfam" id="NF008165">
    <property type="entry name" value="PRK10917.1-3"/>
    <property type="match status" value="1"/>
</dbReference>
<dbReference type="InterPro" id="IPR014001">
    <property type="entry name" value="Helicase_ATP-bd"/>
</dbReference>
<gene>
    <name evidence="18" type="primary">recG</name>
    <name evidence="18" type="ORF">E5987_02515</name>
</gene>
<evidence type="ECO:0000259" key="16">
    <source>
        <dbReference type="PROSITE" id="PS51192"/>
    </source>
</evidence>
<feature type="domain" description="Helicase ATP-binding" evidence="16">
    <location>
        <begin position="282"/>
        <end position="445"/>
    </location>
</feature>
<evidence type="ECO:0000256" key="15">
    <source>
        <dbReference type="RuleBase" id="RU363016"/>
    </source>
</evidence>
<dbReference type="PROSITE" id="PS51192">
    <property type="entry name" value="HELICASE_ATP_BIND_1"/>
    <property type="match status" value="1"/>
</dbReference>
<keyword evidence="6 15" id="KW-0347">Helicase</keyword>
<dbReference type="GO" id="GO:0006281">
    <property type="term" value="P:DNA repair"/>
    <property type="evidence" value="ECO:0007669"/>
    <property type="project" value="UniProtKB-UniRule"/>
</dbReference>
<dbReference type="CDD" id="cd17992">
    <property type="entry name" value="DEXHc_RecG"/>
    <property type="match status" value="1"/>
</dbReference>
<dbReference type="GO" id="GO:0016787">
    <property type="term" value="F:hydrolase activity"/>
    <property type="evidence" value="ECO:0007669"/>
    <property type="project" value="UniProtKB-KW"/>
</dbReference>
<comment type="similarity">
    <text evidence="1 15">Belongs to the helicase family. RecG subfamily.</text>
</comment>
<feature type="domain" description="Helicase C-terminal" evidence="17">
    <location>
        <begin position="484"/>
        <end position="624"/>
    </location>
</feature>
<dbReference type="Gene3D" id="3.40.50.300">
    <property type="entry name" value="P-loop containing nucleotide triphosphate hydrolases"/>
    <property type="match status" value="2"/>
</dbReference>
<evidence type="ECO:0000256" key="14">
    <source>
        <dbReference type="ARBA" id="ARBA00048988"/>
    </source>
</evidence>
<dbReference type="InterPro" id="IPR047112">
    <property type="entry name" value="RecG/Mfd"/>
</dbReference>
<dbReference type="InterPro" id="IPR001650">
    <property type="entry name" value="Helicase_C-like"/>
</dbReference>
<keyword evidence="7 15" id="KW-0067">ATP-binding</keyword>
<dbReference type="GO" id="GO:0003677">
    <property type="term" value="F:DNA binding"/>
    <property type="evidence" value="ECO:0007669"/>
    <property type="project" value="UniProtKB-KW"/>
</dbReference>
<dbReference type="InterPro" id="IPR012340">
    <property type="entry name" value="NA-bd_OB-fold"/>
</dbReference>
<keyword evidence="8" id="KW-0238">DNA-binding</keyword>
<dbReference type="EC" id="5.6.2.4" evidence="13 15"/>
<accession>A0A6L6YH39</accession>
<evidence type="ECO:0000256" key="8">
    <source>
        <dbReference type="ARBA" id="ARBA00023125"/>
    </source>
</evidence>
<evidence type="ECO:0000256" key="5">
    <source>
        <dbReference type="ARBA" id="ARBA00022801"/>
    </source>
</evidence>
<evidence type="ECO:0000256" key="11">
    <source>
        <dbReference type="ARBA" id="ARBA00023235"/>
    </source>
</evidence>
<dbReference type="NCBIfam" id="NF008168">
    <property type="entry name" value="PRK10917.2-2"/>
    <property type="match status" value="1"/>
</dbReference>
<keyword evidence="9 15" id="KW-0233">DNA recombination</keyword>
<reference evidence="18 19" key="1">
    <citation type="submission" date="2019-12" db="EMBL/GenBank/DDBJ databases">
        <title>Microbes associate with the intestines of laboratory mice.</title>
        <authorList>
            <person name="Navarre W."/>
            <person name="Wong E."/>
        </authorList>
    </citation>
    <scope>NUCLEOTIDE SEQUENCE [LARGE SCALE GENOMIC DNA]</scope>
    <source>
        <strain evidence="18 19">NM82_D38</strain>
    </source>
</reference>
<dbReference type="GO" id="GO:0006310">
    <property type="term" value="P:DNA recombination"/>
    <property type="evidence" value="ECO:0007669"/>
    <property type="project" value="UniProtKB-UniRule"/>
</dbReference>
<dbReference type="InterPro" id="IPR011545">
    <property type="entry name" value="DEAD/DEAH_box_helicase_dom"/>
</dbReference>
<evidence type="ECO:0000256" key="10">
    <source>
        <dbReference type="ARBA" id="ARBA00023204"/>
    </source>
</evidence>
<keyword evidence="11" id="KW-0413">Isomerase</keyword>
<proteinExistence type="inferred from homology"/>
<keyword evidence="19" id="KW-1185">Reference proteome</keyword>
<dbReference type="PANTHER" id="PTHR47964:SF1">
    <property type="entry name" value="ATP-DEPENDENT DNA HELICASE HOMOLOG RECG, CHLOROPLASTIC"/>
    <property type="match status" value="1"/>
</dbReference>
<dbReference type="EMBL" id="WSRP01000005">
    <property type="protein sequence ID" value="MVX56079.1"/>
    <property type="molecule type" value="Genomic_DNA"/>
</dbReference>
<dbReference type="NCBIfam" id="TIGR00643">
    <property type="entry name" value="recG"/>
    <property type="match status" value="1"/>
</dbReference>
<dbReference type="InterPro" id="IPR004609">
    <property type="entry name" value="ATP-dep_DNA_helicase_RecG"/>
</dbReference>
<dbReference type="PROSITE" id="PS51194">
    <property type="entry name" value="HELICASE_CTER"/>
    <property type="match status" value="1"/>
</dbReference>
<evidence type="ECO:0000256" key="4">
    <source>
        <dbReference type="ARBA" id="ARBA00022763"/>
    </source>
</evidence>
<protein>
    <recommendedName>
        <fullName evidence="2 15">ATP-dependent DNA helicase RecG</fullName>
        <ecNumber evidence="13 15">5.6.2.4</ecNumber>
    </recommendedName>
</protein>
<evidence type="ECO:0000313" key="18">
    <source>
        <dbReference type="EMBL" id="MVX56079.1"/>
    </source>
</evidence>
<evidence type="ECO:0000256" key="1">
    <source>
        <dbReference type="ARBA" id="ARBA00007504"/>
    </source>
</evidence>
<dbReference type="Pfam" id="PF00271">
    <property type="entry name" value="Helicase_C"/>
    <property type="match status" value="1"/>
</dbReference>
<comment type="caution">
    <text evidence="18">The sequence shown here is derived from an EMBL/GenBank/DDBJ whole genome shotgun (WGS) entry which is preliminary data.</text>
</comment>
<evidence type="ECO:0000256" key="6">
    <source>
        <dbReference type="ARBA" id="ARBA00022806"/>
    </source>
</evidence>
<evidence type="ECO:0000256" key="7">
    <source>
        <dbReference type="ARBA" id="ARBA00022840"/>
    </source>
</evidence>
<evidence type="ECO:0000256" key="13">
    <source>
        <dbReference type="ARBA" id="ARBA00034808"/>
    </source>
</evidence>
<dbReference type="Pfam" id="PF17191">
    <property type="entry name" value="RecG_wedge"/>
    <property type="match status" value="1"/>
</dbReference>
<dbReference type="SUPFAM" id="SSF52540">
    <property type="entry name" value="P-loop containing nucleoside triphosphate hydrolases"/>
    <property type="match status" value="2"/>
</dbReference>
<evidence type="ECO:0000256" key="12">
    <source>
        <dbReference type="ARBA" id="ARBA00034617"/>
    </source>
</evidence>
<dbReference type="SMART" id="SM00487">
    <property type="entry name" value="DEXDc"/>
    <property type="match status" value="1"/>
</dbReference>
<dbReference type="PANTHER" id="PTHR47964">
    <property type="entry name" value="ATP-DEPENDENT DNA HELICASE HOMOLOG RECG, CHLOROPLASTIC"/>
    <property type="match status" value="1"/>
</dbReference>
<dbReference type="Proteomes" id="UP000472580">
    <property type="component" value="Unassembled WGS sequence"/>
</dbReference>
<comment type="catalytic activity">
    <reaction evidence="14 15">
        <text>ATP + H2O = ADP + phosphate + H(+)</text>
        <dbReference type="Rhea" id="RHEA:13065"/>
        <dbReference type="ChEBI" id="CHEBI:15377"/>
        <dbReference type="ChEBI" id="CHEBI:15378"/>
        <dbReference type="ChEBI" id="CHEBI:30616"/>
        <dbReference type="ChEBI" id="CHEBI:43474"/>
        <dbReference type="ChEBI" id="CHEBI:456216"/>
        <dbReference type="EC" id="5.6.2.4"/>
    </reaction>
</comment>
<dbReference type="InterPro" id="IPR033454">
    <property type="entry name" value="RecG_wedge"/>
</dbReference>
<dbReference type="CDD" id="cd04488">
    <property type="entry name" value="RecG_wedge_OBF"/>
    <property type="match status" value="1"/>
</dbReference>
<dbReference type="NCBIfam" id="NF008163">
    <property type="entry name" value="PRK10917.1-1"/>
    <property type="match status" value="1"/>
</dbReference>
<evidence type="ECO:0000313" key="19">
    <source>
        <dbReference type="Proteomes" id="UP000472580"/>
    </source>
</evidence>
<evidence type="ECO:0000256" key="2">
    <source>
        <dbReference type="ARBA" id="ARBA00017846"/>
    </source>
</evidence>
<name>A0A6L6YH39_9BURK</name>
<dbReference type="Pfam" id="PF00270">
    <property type="entry name" value="DEAD"/>
    <property type="match status" value="1"/>
</dbReference>
<evidence type="ECO:0000256" key="9">
    <source>
        <dbReference type="ARBA" id="ARBA00023172"/>
    </source>
</evidence>
<dbReference type="RefSeq" id="WP_160334512.1">
    <property type="nucleotide sequence ID" value="NZ_CALPCR010000002.1"/>
</dbReference>
<evidence type="ECO:0000256" key="3">
    <source>
        <dbReference type="ARBA" id="ARBA00022741"/>
    </source>
</evidence>
<dbReference type="GO" id="GO:0005524">
    <property type="term" value="F:ATP binding"/>
    <property type="evidence" value="ECO:0007669"/>
    <property type="project" value="UniProtKB-KW"/>
</dbReference>
<organism evidence="18 19">
    <name type="scientific">Parasutterella muris</name>
    <dbReference type="NCBI Taxonomy" id="2565572"/>
    <lineage>
        <taxon>Bacteria</taxon>
        <taxon>Pseudomonadati</taxon>
        <taxon>Pseudomonadota</taxon>
        <taxon>Betaproteobacteria</taxon>
        <taxon>Burkholderiales</taxon>
        <taxon>Sutterellaceae</taxon>
        <taxon>Parasutterella</taxon>
    </lineage>
</organism>
<dbReference type="Pfam" id="PF19833">
    <property type="entry name" value="RecG_dom3_C"/>
    <property type="match status" value="1"/>
</dbReference>
<evidence type="ECO:0000259" key="17">
    <source>
        <dbReference type="PROSITE" id="PS51194"/>
    </source>
</evidence>
<dbReference type="GO" id="GO:0043138">
    <property type="term" value="F:3'-5' DNA helicase activity"/>
    <property type="evidence" value="ECO:0007669"/>
    <property type="project" value="UniProtKB-EC"/>
</dbReference>